<evidence type="ECO:0000256" key="1">
    <source>
        <dbReference type="SAM" id="Phobius"/>
    </source>
</evidence>
<keyword evidence="1" id="KW-0472">Membrane</keyword>
<name>A0A078MNQ6_9MICC</name>
<keyword evidence="1" id="KW-0812">Transmembrane</keyword>
<feature type="transmembrane region" description="Helical" evidence="1">
    <location>
        <begin position="67"/>
        <end position="85"/>
    </location>
</feature>
<keyword evidence="1" id="KW-1133">Transmembrane helix</keyword>
<feature type="transmembrane region" description="Helical" evidence="1">
    <location>
        <begin position="44"/>
        <end position="62"/>
    </location>
</feature>
<sequence length="256" mass="27096">MKNNRWLSVLMPYAWPRLLLVALGVVVLIAGVSVSLGGLPPAEFFLLLAGGLAGGTAVIAGLPASKGVLVLALLVIAEYILLLQMPEPWSALAAMVIPANAGGSLLGQVVQEGLRLRAHKVVTNTWLVNGHEETTTSVAKASALDGLDGWDSAASGRFTVQYNNALFEAVGNPGAGYIIHCTSDYSDDDSWRILGTDVDKAETVIRIPTGRAYAPTGVVHDQKSAQQALRGFFHYRGPDPALPWSDGPDVLDLRFG</sequence>
<proteinExistence type="predicted"/>
<evidence type="ECO:0000313" key="2">
    <source>
        <dbReference type="EMBL" id="CEA07904.1"/>
    </source>
</evidence>
<dbReference type="AlphaFoldDB" id="A0A078MNQ6"/>
<reference evidence="2" key="1">
    <citation type="submission" date="2014-07" db="EMBL/GenBank/DDBJ databases">
        <authorList>
            <person name="Urmite Genomes Urmite Genomes"/>
        </authorList>
    </citation>
    <scope>NUCLEOTIDE SEQUENCE</scope>
    <source>
        <strain evidence="2">11W110_air</strain>
    </source>
</reference>
<accession>A0A078MNQ6</accession>
<dbReference type="PATRIC" id="fig|1461584.3.peg.1221"/>
<organism evidence="2">
    <name type="scientific">Arthrobacter saudimassiliensis</name>
    <dbReference type="NCBI Taxonomy" id="1461584"/>
    <lineage>
        <taxon>Bacteria</taxon>
        <taxon>Bacillati</taxon>
        <taxon>Actinomycetota</taxon>
        <taxon>Actinomycetes</taxon>
        <taxon>Micrococcales</taxon>
        <taxon>Micrococcaceae</taxon>
        <taxon>Arthrobacter</taxon>
    </lineage>
</organism>
<dbReference type="EMBL" id="LN483070">
    <property type="protein sequence ID" value="CEA07904.1"/>
    <property type="molecule type" value="Genomic_DNA"/>
</dbReference>
<gene>
    <name evidence="2" type="ORF">BN1051_01230</name>
</gene>
<protein>
    <submittedName>
        <fullName evidence="2">Uncharacterized protein</fullName>
    </submittedName>
</protein>